<dbReference type="Pfam" id="PF13193">
    <property type="entry name" value="AMP-binding_C"/>
    <property type="match status" value="1"/>
</dbReference>
<dbReference type="Gene3D" id="3.30.300.30">
    <property type="match status" value="1"/>
</dbReference>
<dbReference type="GO" id="GO:0004321">
    <property type="term" value="F:fatty-acyl-CoA synthase activity"/>
    <property type="evidence" value="ECO:0007669"/>
    <property type="project" value="TreeGrafter"/>
</dbReference>
<dbReference type="AlphaFoldDB" id="A0A382BUF9"/>
<keyword evidence="3" id="KW-0547">Nucleotide-binding</keyword>
<evidence type="ECO:0000313" key="7">
    <source>
        <dbReference type="EMBL" id="SVB17254.1"/>
    </source>
</evidence>
<proteinExistence type="inferred from homology"/>
<organism evidence="7">
    <name type="scientific">marine metagenome</name>
    <dbReference type="NCBI Taxonomy" id="408172"/>
    <lineage>
        <taxon>unclassified sequences</taxon>
        <taxon>metagenomes</taxon>
        <taxon>ecological metagenomes</taxon>
    </lineage>
</organism>
<reference evidence="7" key="1">
    <citation type="submission" date="2018-05" db="EMBL/GenBank/DDBJ databases">
        <authorList>
            <person name="Lanie J.A."/>
            <person name="Ng W.-L."/>
            <person name="Kazmierczak K.M."/>
            <person name="Andrzejewski T.M."/>
            <person name="Davidsen T.M."/>
            <person name="Wayne K.J."/>
            <person name="Tettelin H."/>
            <person name="Glass J.I."/>
            <person name="Rusch D."/>
            <person name="Podicherti R."/>
            <person name="Tsui H.-C.T."/>
            <person name="Winkler M.E."/>
        </authorList>
    </citation>
    <scope>NUCLEOTIDE SEQUENCE</scope>
</reference>
<evidence type="ECO:0000256" key="1">
    <source>
        <dbReference type="ARBA" id="ARBA00006432"/>
    </source>
</evidence>
<dbReference type="GO" id="GO:0016405">
    <property type="term" value="F:CoA-ligase activity"/>
    <property type="evidence" value="ECO:0007669"/>
    <property type="project" value="UniProtKB-ARBA"/>
</dbReference>
<dbReference type="InterPro" id="IPR000873">
    <property type="entry name" value="AMP-dep_synth/lig_dom"/>
</dbReference>
<dbReference type="SUPFAM" id="SSF56801">
    <property type="entry name" value="Acetyl-CoA synthetase-like"/>
    <property type="match status" value="1"/>
</dbReference>
<evidence type="ECO:0000259" key="5">
    <source>
        <dbReference type="Pfam" id="PF00501"/>
    </source>
</evidence>
<dbReference type="Gene3D" id="3.40.50.12780">
    <property type="entry name" value="N-terminal domain of ligase-like"/>
    <property type="match status" value="1"/>
</dbReference>
<evidence type="ECO:0000256" key="3">
    <source>
        <dbReference type="ARBA" id="ARBA00022741"/>
    </source>
</evidence>
<sequence length="535" mass="58854">MSSSIMVFEAVSIRVFGMPLITEYTTFEDAQKYCSKEKLWELFDGIRESINIAHECVDRHPREQIAVQIAIADGGSESITFGELSDWSGRYANYIRSRGIQPSERVALMVEPSLPFYVALYGAMKAGCVAVPLFTLFGPDGLRMRVGDCNPKLLLLTPEKADLKDDAGCDVVIAGDDFMSALEDYHISYETTTSGRDMAMFQYTSGTTRELPDAVKHRHQSVVTVMLAALYGTGQRPGDRFMCPSSTAWGHGLWHGTLSPHALGVTTASYAGKFDPDRLLAALEEFKITNLSAAATHYRMMKNVGTAGNYNFNLEKISFTGEPMDTDTAEWAKQTFGRYPGSFYGTTEVGVLLGSYPGASDLPPKLGSLGMPLPGQEVGVLKPDGEPCEPGEVGEIMVKRLDGWFPTKDRGHIDAEGYFFHDGRADDVIISAGYTMSATEIENTLLKHPDVLEAAAIGVPDEVRGLVVKGFIVTDRPSDDVFAAELQEFAQENLSRHEYPRIVEFTKELPKTPAGKVNRKILRDREAIARGEQRP</sequence>
<dbReference type="InterPro" id="IPR025110">
    <property type="entry name" value="AMP-bd_C"/>
</dbReference>
<dbReference type="GO" id="GO:0015645">
    <property type="term" value="F:fatty acid ligase activity"/>
    <property type="evidence" value="ECO:0007669"/>
    <property type="project" value="TreeGrafter"/>
</dbReference>
<keyword evidence="2" id="KW-0436">Ligase</keyword>
<name>A0A382BUF9_9ZZZZ</name>
<dbReference type="GO" id="GO:0006633">
    <property type="term" value="P:fatty acid biosynthetic process"/>
    <property type="evidence" value="ECO:0007669"/>
    <property type="project" value="TreeGrafter"/>
</dbReference>
<evidence type="ECO:0000259" key="6">
    <source>
        <dbReference type="Pfam" id="PF13193"/>
    </source>
</evidence>
<evidence type="ECO:0008006" key="8">
    <source>
        <dbReference type="Google" id="ProtNLM"/>
    </source>
</evidence>
<keyword evidence="4" id="KW-0067">ATP-binding</keyword>
<dbReference type="PANTHER" id="PTHR43605:SF10">
    <property type="entry name" value="ACYL-COA SYNTHETASE MEDIUM CHAIN FAMILY MEMBER 3"/>
    <property type="match status" value="1"/>
</dbReference>
<dbReference type="GO" id="GO:0005524">
    <property type="term" value="F:ATP binding"/>
    <property type="evidence" value="ECO:0007669"/>
    <property type="project" value="UniProtKB-KW"/>
</dbReference>
<dbReference type="GO" id="GO:0006637">
    <property type="term" value="P:acyl-CoA metabolic process"/>
    <property type="evidence" value="ECO:0007669"/>
    <property type="project" value="TreeGrafter"/>
</dbReference>
<dbReference type="Pfam" id="PF00501">
    <property type="entry name" value="AMP-binding"/>
    <property type="match status" value="1"/>
</dbReference>
<gene>
    <name evidence="7" type="ORF">METZ01_LOCUS170108</name>
</gene>
<evidence type="ECO:0000256" key="2">
    <source>
        <dbReference type="ARBA" id="ARBA00022598"/>
    </source>
</evidence>
<dbReference type="PANTHER" id="PTHR43605">
    <property type="entry name" value="ACYL-COENZYME A SYNTHETASE"/>
    <property type="match status" value="1"/>
</dbReference>
<dbReference type="InterPro" id="IPR045851">
    <property type="entry name" value="AMP-bd_C_sf"/>
</dbReference>
<feature type="domain" description="AMP-dependent synthetase/ligase" evidence="5">
    <location>
        <begin position="57"/>
        <end position="399"/>
    </location>
</feature>
<dbReference type="InterPro" id="IPR042099">
    <property type="entry name" value="ANL_N_sf"/>
</dbReference>
<evidence type="ECO:0000256" key="4">
    <source>
        <dbReference type="ARBA" id="ARBA00022840"/>
    </source>
</evidence>
<dbReference type="EMBL" id="UINC01031353">
    <property type="protein sequence ID" value="SVB17254.1"/>
    <property type="molecule type" value="Genomic_DNA"/>
</dbReference>
<feature type="domain" description="AMP-binding enzyme C-terminal" evidence="6">
    <location>
        <begin position="440"/>
        <end position="516"/>
    </location>
</feature>
<comment type="similarity">
    <text evidence="1">Belongs to the ATP-dependent AMP-binding enzyme family.</text>
</comment>
<protein>
    <recommendedName>
        <fullName evidence="8">AMP-dependent synthetase/ligase domain-containing protein</fullName>
    </recommendedName>
</protein>
<dbReference type="InterPro" id="IPR051087">
    <property type="entry name" value="Mitochondrial_ACSM"/>
</dbReference>
<accession>A0A382BUF9</accession>